<dbReference type="SUPFAM" id="SSF52467">
    <property type="entry name" value="DHS-like NAD/FAD-binding domain"/>
    <property type="match status" value="1"/>
</dbReference>
<gene>
    <name evidence="1" type="ORF">C1I89_14300</name>
</gene>
<dbReference type="Pfam" id="PF13289">
    <property type="entry name" value="SIR2_2"/>
    <property type="match status" value="1"/>
</dbReference>
<keyword evidence="2" id="KW-1185">Reference proteome</keyword>
<organism evidence="1 2">
    <name type="scientific">Achromobacter pulmonis</name>
    <dbReference type="NCBI Taxonomy" id="1389932"/>
    <lineage>
        <taxon>Bacteria</taxon>
        <taxon>Pseudomonadati</taxon>
        <taxon>Pseudomonadota</taxon>
        <taxon>Betaproteobacteria</taxon>
        <taxon>Burkholderiales</taxon>
        <taxon>Alcaligenaceae</taxon>
        <taxon>Achromobacter</taxon>
    </lineage>
</organism>
<dbReference type="Gene3D" id="3.40.50.1220">
    <property type="entry name" value="TPP-binding domain"/>
    <property type="match status" value="1"/>
</dbReference>
<dbReference type="EMBL" id="POQS01000003">
    <property type="protein sequence ID" value="PND33793.1"/>
    <property type="molecule type" value="Genomic_DNA"/>
</dbReference>
<comment type="caution">
    <text evidence="1">The sequence shown here is derived from an EMBL/GenBank/DDBJ whole genome shotgun (WGS) entry which is preliminary data.</text>
</comment>
<sequence length="1267" mass="144807">MRFHADGPPIPDGLLDRRDEGRVVFLCGAGVSIPSGMPSFIGLTQHIIEFFDPPKDSGVMRAFQPWLDDPSGPTIPLDQVFNLLHQEYGKTEVNALVMQRLTAPSATTTGIGYHHSLIKRISSSLNGIPQVVTTNFDTLFELNDELTVHIPPAFPDLAFGASIEGITYLHGRLAGADEQQHPYVLSSADFGRAYLSEAWATNFIRNLLDRYTVVLVGYQAEDPPIKYLLQGLNHDGQYDRSRLFAFDIGRPEDVEAKWRDRGVSAIAYADHDHFWQTMAAWAERADNPRNWRASVIQTARRDPKSLLSHERGQVAHVLRSVQGAKLFSEMAPPAHPEWICVMDANVRSAKESKGYGENAETFYPMLAYGLDDDLRHITDDDYRRGVSNENLLMWRYGDDNPPTSHRLTERQTGGYEFVPPRLLYLSAWIGKSIESPTLAWWAARQNGLHPSLLQQIEWQIEQRTDLHKRARHSWGLILEHHRDHRNQAWDGRWFAIKKRIAREGWTSSVLRDFRRICNPRLRVTSPYGIASVRPPEKDWDSLSLGHLGKFEIKFLERHNENLEVPDEVLPQVFGILQDQFVVASGLLGDIENKYFKCPTCYPNREVDGENYHSDATSTAELFLHLFDRLADQSPSIARGHALTWPVDDRFFFRKFKIYALAKISLFDANEAACHILNFDQEAFWDSNNVRELLFLMSDRWTEFTTGNRQLLLERILNGPDQLTHWSEDEYEAIRARYASTYGRYLELQGCELCPEQSRRLSQIISGIENWNDGWAASIVKLHGSYTGWVGTDEAPDALLSLPANEIVPRARNDLEREFRSFTEKRPFTGLVKTNPRKALAGLTSAGKKGDYPEPFWSAIINEMPDQISPRLKRVFLKRLTKLPRPVVHELRHTLARWIEKKLTDLLDFDHELGWAVFDHVMDGLLDGGEKSTESGLGQIHQGGQVVERSRRTYDYAINGPIGMCTEALFQAVPGETQEAGSLIPEHIKERIGRLLSAPGEGTDHAVSITTSKLNWLMYVDPNWTEKQFVPMLAFDHHMAEPAWNGFLSAQNVPSRPLVRIIKPLLLELFPWINQQAWDTDYARTAAQWLGWTCIFRQGTPEGLTNREMRAALRLMPDEVRNSLIFWLGKVGQKNENGWKKLVVPFLQSVWPRERVYRTSSSVNAWIGLLDDTGDYFPVVYYAVKQFLVPIESSSNPLYRFARELNGETPITAKFPEDTLDLIDTVTPRTLTRLPYELPKVVSLIAEVDPKLRSDRRYLRLIDLIERS</sequence>
<protein>
    <submittedName>
        <fullName evidence="1">Uncharacterized protein</fullName>
    </submittedName>
</protein>
<dbReference type="InterPro" id="IPR029035">
    <property type="entry name" value="DHS-like_NAD/FAD-binding_dom"/>
</dbReference>
<evidence type="ECO:0000313" key="2">
    <source>
        <dbReference type="Proteomes" id="UP000235994"/>
    </source>
</evidence>
<reference evidence="1 2" key="1">
    <citation type="submission" date="2018-01" db="EMBL/GenBank/DDBJ databases">
        <title>The draft genome of an aniline degradation strain ANB-1.</title>
        <authorList>
            <person name="Zhang L."/>
            <person name="Jiang J."/>
        </authorList>
    </citation>
    <scope>NUCLEOTIDE SEQUENCE [LARGE SCALE GENOMIC DNA]</scope>
    <source>
        <strain evidence="1 2">ANB-1</strain>
    </source>
</reference>
<accession>A0A2N8KK17</accession>
<dbReference type="Proteomes" id="UP000235994">
    <property type="component" value="Unassembled WGS sequence"/>
</dbReference>
<evidence type="ECO:0000313" key="1">
    <source>
        <dbReference type="EMBL" id="PND33793.1"/>
    </source>
</evidence>
<dbReference type="RefSeq" id="WP_102773540.1">
    <property type="nucleotide sequence ID" value="NZ_POQS01000003.1"/>
</dbReference>
<name>A0A2N8KK17_9BURK</name>
<proteinExistence type="predicted"/>
<dbReference type="AlphaFoldDB" id="A0A2N8KK17"/>